<dbReference type="Proteomes" id="UP001589575">
    <property type="component" value="Unassembled WGS sequence"/>
</dbReference>
<sequence>MRQDRLGQDIVGQHAKDARREPAVLFPAPRSRCHGAERVRARKSQSGQPEELFRSSMRNQQLLQLNGVYIYGAIQTLAPPPSSRGVA</sequence>
<evidence type="ECO:0000313" key="3">
    <source>
        <dbReference type="Proteomes" id="UP001589575"/>
    </source>
</evidence>
<proteinExistence type="predicted"/>
<reference evidence="2 3" key="1">
    <citation type="submission" date="2024-09" db="EMBL/GenBank/DDBJ databases">
        <authorList>
            <person name="Sun Q."/>
            <person name="Mori K."/>
        </authorList>
    </citation>
    <scope>NUCLEOTIDE SEQUENCE [LARGE SCALE GENOMIC DNA]</scope>
    <source>
        <strain evidence="2 3">CCM 7609</strain>
    </source>
</reference>
<dbReference type="EMBL" id="JBHMFI010000001">
    <property type="protein sequence ID" value="MFB9073576.1"/>
    <property type="molecule type" value="Genomic_DNA"/>
</dbReference>
<protein>
    <submittedName>
        <fullName evidence="2">Uncharacterized protein</fullName>
    </submittedName>
</protein>
<evidence type="ECO:0000313" key="2">
    <source>
        <dbReference type="EMBL" id="MFB9073576.1"/>
    </source>
</evidence>
<evidence type="ECO:0000256" key="1">
    <source>
        <dbReference type="SAM" id="MobiDB-lite"/>
    </source>
</evidence>
<feature type="region of interest" description="Disordered" evidence="1">
    <location>
        <begin position="1"/>
        <end position="20"/>
    </location>
</feature>
<name>A0ABV5G3R3_9MICC</name>
<keyword evidence="3" id="KW-1185">Reference proteome</keyword>
<accession>A0ABV5G3R3</accession>
<comment type="caution">
    <text evidence="2">The sequence shown here is derived from an EMBL/GenBank/DDBJ whole genome shotgun (WGS) entry which is preliminary data.</text>
</comment>
<organism evidence="2 3">
    <name type="scientific">Citricoccus parietis</name>
    <dbReference type="NCBI Taxonomy" id="592307"/>
    <lineage>
        <taxon>Bacteria</taxon>
        <taxon>Bacillati</taxon>
        <taxon>Actinomycetota</taxon>
        <taxon>Actinomycetes</taxon>
        <taxon>Micrococcales</taxon>
        <taxon>Micrococcaceae</taxon>
        <taxon>Citricoccus</taxon>
    </lineage>
</organism>
<gene>
    <name evidence="2" type="ORF">ACFFX0_21195</name>
</gene>